<keyword evidence="1" id="KW-0805">Transcription regulation</keyword>
<keyword evidence="3" id="KW-0804">Transcription</keyword>
<dbReference type="Pfam" id="PF12840">
    <property type="entry name" value="HTH_20"/>
    <property type="match status" value="1"/>
</dbReference>
<dbReference type="SMART" id="SM00418">
    <property type="entry name" value="HTH_ARSR"/>
    <property type="match status" value="1"/>
</dbReference>
<dbReference type="OrthoDB" id="7945987at2"/>
<feature type="region of interest" description="Disordered" evidence="4">
    <location>
        <begin position="1"/>
        <end position="22"/>
    </location>
</feature>
<evidence type="ECO:0000313" key="7">
    <source>
        <dbReference type="Proteomes" id="UP000005092"/>
    </source>
</evidence>
<reference evidence="6 7" key="1">
    <citation type="submission" date="2012-02" db="EMBL/GenBank/DDBJ databases">
        <title>Improved High-Quality Draft Sequence of Rhizobium leguminosarum bv. trifolii WSM597.</title>
        <authorList>
            <consortium name="US DOE Joint Genome Institute"/>
            <person name="Lucas S."/>
            <person name="Han J."/>
            <person name="Lapidus A."/>
            <person name="Cheng J.-F."/>
            <person name="Goodwin L."/>
            <person name="Pitluck S."/>
            <person name="Peters L."/>
            <person name="Ovchinnikova G."/>
            <person name="Held B."/>
            <person name="Detter J.C."/>
            <person name="Han C."/>
            <person name="Tapia R."/>
            <person name="Land M."/>
            <person name="Hauser L."/>
            <person name="Kyrpides N."/>
            <person name="Ivanova N."/>
            <person name="Pagani I."/>
            <person name="Brau L."/>
            <person name="Yates R."/>
            <person name="O'Hara G."/>
            <person name="Rui T."/>
            <person name="Howieson J."/>
            <person name="Reeve W."/>
            <person name="Woyke T."/>
        </authorList>
    </citation>
    <scope>NUCLEOTIDE SEQUENCE [LARGE SCALE GENOMIC DNA]</scope>
    <source>
        <strain evidence="6 7">WSM597</strain>
    </source>
</reference>
<sequence>MRFHLKSSRSKPAADAAASRTVSRVVPEPTALKALAHPVRLRMLGMLRIDGPATATQLAARLGLNSGATSYHLRQLAQYGFIEEAPHASRRDRWWRASHELTSVPPSEAEGEALDLDLAFNQAALSLQVGQMQQALEEYAELPAEWRKATAADDIIIPMTADQAEALTKRLTGIILEAMRAAPPLGEAASRNSDMVPFYVMLHAFPYPGRLPHREGEDEA</sequence>
<organism evidence="6 7">
    <name type="scientific">Rhizobium leguminosarum bv. trifolii WSM597</name>
    <dbReference type="NCBI Taxonomy" id="754764"/>
    <lineage>
        <taxon>Bacteria</taxon>
        <taxon>Pseudomonadati</taxon>
        <taxon>Pseudomonadota</taxon>
        <taxon>Alphaproteobacteria</taxon>
        <taxon>Hyphomicrobiales</taxon>
        <taxon>Rhizobiaceae</taxon>
        <taxon>Rhizobium/Agrobacterium group</taxon>
        <taxon>Rhizobium</taxon>
    </lineage>
</organism>
<evidence type="ECO:0000313" key="6">
    <source>
        <dbReference type="EMBL" id="EJB07765.1"/>
    </source>
</evidence>
<accession>J0HBF8</accession>
<evidence type="ECO:0000256" key="3">
    <source>
        <dbReference type="ARBA" id="ARBA00023163"/>
    </source>
</evidence>
<dbReference type="PANTHER" id="PTHR33154">
    <property type="entry name" value="TRANSCRIPTIONAL REGULATOR, ARSR FAMILY"/>
    <property type="match status" value="1"/>
</dbReference>
<gene>
    <name evidence="6" type="ORF">Rleg9DRAFT_6786</name>
</gene>
<dbReference type="RefSeq" id="WP_003593609.1">
    <property type="nucleotide sequence ID" value="NZ_JH719381.1"/>
</dbReference>
<dbReference type="GO" id="GO:0003677">
    <property type="term" value="F:DNA binding"/>
    <property type="evidence" value="ECO:0007669"/>
    <property type="project" value="UniProtKB-KW"/>
</dbReference>
<feature type="domain" description="HTH arsR-type" evidence="5">
    <location>
        <begin position="30"/>
        <end position="115"/>
    </location>
</feature>
<dbReference type="AlphaFoldDB" id="J0HBF8"/>
<protein>
    <submittedName>
        <fullName evidence="6">Putative transcriptional regulator</fullName>
    </submittedName>
</protein>
<evidence type="ECO:0000256" key="1">
    <source>
        <dbReference type="ARBA" id="ARBA00023015"/>
    </source>
</evidence>
<dbReference type="PANTHER" id="PTHR33154:SF15">
    <property type="entry name" value="REGULATORY PROTEIN ARSR"/>
    <property type="match status" value="1"/>
</dbReference>
<dbReference type="InterPro" id="IPR051081">
    <property type="entry name" value="HTH_MetalResp_TranReg"/>
</dbReference>
<dbReference type="InterPro" id="IPR036390">
    <property type="entry name" value="WH_DNA-bd_sf"/>
</dbReference>
<name>J0HBF8_RHILT</name>
<dbReference type="InterPro" id="IPR001845">
    <property type="entry name" value="HTH_ArsR_DNA-bd_dom"/>
</dbReference>
<dbReference type="InterPro" id="IPR036388">
    <property type="entry name" value="WH-like_DNA-bd_sf"/>
</dbReference>
<dbReference type="EMBL" id="JH719381">
    <property type="protein sequence ID" value="EJB07765.1"/>
    <property type="molecule type" value="Genomic_DNA"/>
</dbReference>
<dbReference type="InterPro" id="IPR011991">
    <property type="entry name" value="ArsR-like_HTH"/>
</dbReference>
<dbReference type="Gene3D" id="1.10.10.10">
    <property type="entry name" value="Winged helix-like DNA-binding domain superfamily/Winged helix DNA-binding domain"/>
    <property type="match status" value="1"/>
</dbReference>
<proteinExistence type="predicted"/>
<dbReference type="HOGENOM" id="CLU_087580_2_1_5"/>
<evidence type="ECO:0000256" key="4">
    <source>
        <dbReference type="SAM" id="MobiDB-lite"/>
    </source>
</evidence>
<dbReference type="GO" id="GO:0003700">
    <property type="term" value="F:DNA-binding transcription factor activity"/>
    <property type="evidence" value="ECO:0007669"/>
    <property type="project" value="InterPro"/>
</dbReference>
<evidence type="ECO:0000256" key="2">
    <source>
        <dbReference type="ARBA" id="ARBA00023125"/>
    </source>
</evidence>
<dbReference type="CDD" id="cd00090">
    <property type="entry name" value="HTH_ARSR"/>
    <property type="match status" value="1"/>
</dbReference>
<dbReference type="Proteomes" id="UP000005092">
    <property type="component" value="Unassembled WGS sequence"/>
</dbReference>
<keyword evidence="2" id="KW-0238">DNA-binding</keyword>
<dbReference type="SUPFAM" id="SSF46785">
    <property type="entry name" value="Winged helix' DNA-binding domain"/>
    <property type="match status" value="1"/>
</dbReference>
<evidence type="ECO:0000259" key="5">
    <source>
        <dbReference type="SMART" id="SM00418"/>
    </source>
</evidence>